<accession>A0A1M3KX65</accession>
<name>A0A1M3KX65_9BACT</name>
<gene>
    <name evidence="2" type="ORF">BGO89_10625</name>
</gene>
<dbReference type="SUPFAM" id="SSF53955">
    <property type="entry name" value="Lysozyme-like"/>
    <property type="match status" value="1"/>
</dbReference>
<dbReference type="AlphaFoldDB" id="A0A1M3KX65"/>
<evidence type="ECO:0000313" key="3">
    <source>
        <dbReference type="Proteomes" id="UP000184233"/>
    </source>
</evidence>
<reference evidence="2 3" key="1">
    <citation type="submission" date="2016-09" db="EMBL/GenBank/DDBJ databases">
        <title>Genome-resolved meta-omics ties microbial dynamics to process performance in biotechnology for thiocyanate degradation.</title>
        <authorList>
            <person name="Kantor R.S."/>
            <person name="Huddy R.J."/>
            <person name="Iyer R."/>
            <person name="Thomas B.C."/>
            <person name="Brown C.T."/>
            <person name="Anantharaman K."/>
            <person name="Tringe S."/>
            <person name="Hettich R.L."/>
            <person name="Harrison S.T."/>
            <person name="Banfield J.F."/>
        </authorList>
    </citation>
    <scope>NUCLEOTIDE SEQUENCE [LARGE SCALE GENOMIC DNA]</scope>
    <source>
        <strain evidence="2">59-99</strain>
    </source>
</reference>
<evidence type="ECO:0000259" key="1">
    <source>
        <dbReference type="Pfam" id="PF01464"/>
    </source>
</evidence>
<dbReference type="STRING" id="1895771.BGO89_10625"/>
<dbReference type="CDD" id="cd16894">
    <property type="entry name" value="MltD-like"/>
    <property type="match status" value="1"/>
</dbReference>
<organism evidence="2 3">
    <name type="scientific">Candidatus Kapaibacterium thiocyanatum</name>
    <dbReference type="NCBI Taxonomy" id="1895771"/>
    <lineage>
        <taxon>Bacteria</taxon>
        <taxon>Pseudomonadati</taxon>
        <taxon>Candidatus Kapaibacteriota</taxon>
        <taxon>Candidatus Kapaibacteriia</taxon>
        <taxon>Candidatus Kapaibacteriales</taxon>
        <taxon>Candidatus Kapaibacteriaceae</taxon>
        <taxon>Candidatus Kapaibacterium</taxon>
    </lineage>
</organism>
<dbReference type="Pfam" id="PF01464">
    <property type="entry name" value="SLT"/>
    <property type="match status" value="1"/>
</dbReference>
<dbReference type="EMBL" id="MKVH01000024">
    <property type="protein sequence ID" value="OJX56967.1"/>
    <property type="molecule type" value="Genomic_DNA"/>
</dbReference>
<dbReference type="Proteomes" id="UP000184233">
    <property type="component" value="Unassembled WGS sequence"/>
</dbReference>
<comment type="caution">
    <text evidence="2">The sequence shown here is derived from an EMBL/GenBank/DDBJ whole genome shotgun (WGS) entry which is preliminary data.</text>
</comment>
<evidence type="ECO:0000313" key="2">
    <source>
        <dbReference type="EMBL" id="OJX56967.1"/>
    </source>
</evidence>
<feature type="domain" description="Transglycosylase SLT" evidence="1">
    <location>
        <begin position="93"/>
        <end position="196"/>
    </location>
</feature>
<dbReference type="Gene3D" id="1.10.530.10">
    <property type="match status" value="1"/>
</dbReference>
<proteinExistence type="predicted"/>
<dbReference type="InterPro" id="IPR008258">
    <property type="entry name" value="Transglycosylase_SLT_dom_1"/>
</dbReference>
<sequence>MMSGMTAFLVSCSDTAHTSNNPSARTAATPLPISTWKIPETLDFCGEAVPLDVPEVRERVEREFYVNLQTPGQIILYIKRSGRYFPLYERVMKEMNMPTDLRFLSVAESALFMARSTKDAVGLWQFMPATARAMGLVVNDWVDERRHPEKSTRAAMKYLKSGFDSNGSWTNAAAGYNMGHTGFGENIAYQNKKSFYDLYLNEETSRYILRIAVIKHIMLHAHDYGIIVPEDERYGRETTRTVRVSAPVDNLAQWALANGSSYKDVKLLNPWILGRKLPAPASGAWEISLPVNR</sequence>
<protein>
    <recommendedName>
        <fullName evidence="1">Transglycosylase SLT domain-containing protein</fullName>
    </recommendedName>
</protein>
<dbReference type="InterPro" id="IPR023346">
    <property type="entry name" value="Lysozyme-like_dom_sf"/>
</dbReference>